<dbReference type="InterPro" id="IPR050079">
    <property type="entry name" value="DEAD_box_RNA_helicase"/>
</dbReference>
<dbReference type="CDD" id="cd18787">
    <property type="entry name" value="SF2_C_DEAD"/>
    <property type="match status" value="1"/>
</dbReference>
<keyword evidence="9" id="KW-1185">Reference proteome</keyword>
<keyword evidence="4" id="KW-0067">ATP-binding</keyword>
<dbReference type="AlphaFoldDB" id="A0A0X8X6I4"/>
<dbReference type="EMBL" id="AP017313">
    <property type="protein sequence ID" value="BAU54429.1"/>
    <property type="molecule type" value="Genomic_DNA"/>
</dbReference>
<dbReference type="PROSITE" id="PS51192">
    <property type="entry name" value="HELICASE_ATP_BIND_1"/>
    <property type="match status" value="1"/>
</dbReference>
<dbReference type="InterPro" id="IPR027417">
    <property type="entry name" value="P-loop_NTPase"/>
</dbReference>
<protein>
    <submittedName>
        <fullName evidence="8">ATP-dependent RNA helicase DbpA</fullName>
        <ecNumber evidence="8">3.6.4.13</ecNumber>
    </submittedName>
</protein>
<reference evidence="8 9" key="1">
    <citation type="submission" date="2015-12" db="EMBL/GenBank/DDBJ databases">
        <title>Genome sequence of Mucilaginibacter gotjawali.</title>
        <authorList>
            <person name="Lee J.S."/>
            <person name="Lee K.C."/>
            <person name="Kim K.K."/>
            <person name="Lee B.W."/>
        </authorList>
    </citation>
    <scope>NUCLEOTIDE SEQUENCE [LARGE SCALE GENOMIC DNA]</scope>
    <source>
        <strain evidence="8 9">SA3-7</strain>
    </source>
</reference>
<dbReference type="GO" id="GO:0005524">
    <property type="term" value="F:ATP binding"/>
    <property type="evidence" value="ECO:0007669"/>
    <property type="project" value="UniProtKB-KW"/>
</dbReference>
<accession>A0A0X8X6I4</accession>
<evidence type="ECO:0000256" key="2">
    <source>
        <dbReference type="ARBA" id="ARBA00022801"/>
    </source>
</evidence>
<dbReference type="KEGG" id="mgot:MgSA37_02605"/>
<keyword evidence="1" id="KW-0547">Nucleotide-binding</keyword>
<evidence type="ECO:0000256" key="5">
    <source>
        <dbReference type="ARBA" id="ARBA00038437"/>
    </source>
</evidence>
<dbReference type="InterPro" id="IPR044742">
    <property type="entry name" value="DEAD/DEAH_RhlB"/>
</dbReference>
<dbReference type="InterPro" id="IPR005580">
    <property type="entry name" value="DbpA/CsdA_RNA-bd_dom"/>
</dbReference>
<dbReference type="GO" id="GO:0003724">
    <property type="term" value="F:RNA helicase activity"/>
    <property type="evidence" value="ECO:0007669"/>
    <property type="project" value="UniProtKB-EC"/>
</dbReference>
<dbReference type="EC" id="3.6.4.13" evidence="8"/>
<sequence length="459" mass="51322">MQDDTQQISIPAPDNSRIFAHTPNFPMLKQSLTNLKITALNEMQNAALAAAKKGDVILLAPTGSGKTLGFLLPLLNLLDSKIATVQVLILVPSRELALQIEQVFKTMGTGFKVNCCYGGHPVKIERNNLSQPPAVLIGTPGRLAHHLRRESFSTETIQTLILDEFDKSLEFGFQEDMTYIIRQLPALKKRILTSATKMQEIPAFTGISRPTEVDFLENKTNTPDLQLKAVISPAADKLDTLFSLICKIGDKATLIFCNHREAVDRISDLLWDRGLAHDIFHGGMEQEDRERALLKFRNGSHRLLITTDLASRGLDIPEIEYVVHYQLPHTEEAFLHRNGRTARMHAKGTSYLILTEDEKLAYVKQNPEIELLPEKPVVPKPSPWATLYIAAGKKDKINKVDIVGLLLQKGGLAKEDLGLIEVLDHSSYAAVKRNRIEHTVELISKEKIKGKKVKMEVSR</sequence>
<dbReference type="PANTHER" id="PTHR47959:SF1">
    <property type="entry name" value="ATP-DEPENDENT RNA HELICASE DBPA"/>
    <property type="match status" value="1"/>
</dbReference>
<evidence type="ECO:0000256" key="4">
    <source>
        <dbReference type="ARBA" id="ARBA00022840"/>
    </source>
</evidence>
<keyword evidence="3 8" id="KW-0347">Helicase</keyword>
<dbReference type="GO" id="GO:0003676">
    <property type="term" value="F:nucleic acid binding"/>
    <property type="evidence" value="ECO:0007669"/>
    <property type="project" value="InterPro"/>
</dbReference>
<dbReference type="InterPro" id="IPR001650">
    <property type="entry name" value="Helicase_C-like"/>
</dbReference>
<evidence type="ECO:0000259" key="6">
    <source>
        <dbReference type="PROSITE" id="PS51192"/>
    </source>
</evidence>
<dbReference type="Pfam" id="PF00271">
    <property type="entry name" value="Helicase_C"/>
    <property type="match status" value="1"/>
</dbReference>
<keyword evidence="2 8" id="KW-0378">Hydrolase</keyword>
<dbReference type="Gene3D" id="3.30.70.330">
    <property type="match status" value="1"/>
</dbReference>
<evidence type="ECO:0000256" key="1">
    <source>
        <dbReference type="ARBA" id="ARBA00022741"/>
    </source>
</evidence>
<dbReference type="InterPro" id="IPR012677">
    <property type="entry name" value="Nucleotide-bd_a/b_plait_sf"/>
</dbReference>
<evidence type="ECO:0000313" key="8">
    <source>
        <dbReference type="EMBL" id="BAU54429.1"/>
    </source>
</evidence>
<evidence type="ECO:0000259" key="7">
    <source>
        <dbReference type="PROSITE" id="PS51194"/>
    </source>
</evidence>
<dbReference type="Pfam" id="PF03880">
    <property type="entry name" value="DbpA"/>
    <property type="match status" value="1"/>
</dbReference>
<dbReference type="GO" id="GO:0005829">
    <property type="term" value="C:cytosol"/>
    <property type="evidence" value="ECO:0007669"/>
    <property type="project" value="TreeGrafter"/>
</dbReference>
<dbReference type="InterPro" id="IPR011545">
    <property type="entry name" value="DEAD/DEAH_box_helicase_dom"/>
</dbReference>
<gene>
    <name evidence="8" type="primary">dbpA</name>
    <name evidence="8" type="ORF">MgSA37_02605</name>
</gene>
<dbReference type="InterPro" id="IPR014001">
    <property type="entry name" value="Helicase_ATP-bd"/>
</dbReference>
<dbReference type="GO" id="GO:0016787">
    <property type="term" value="F:hydrolase activity"/>
    <property type="evidence" value="ECO:0007669"/>
    <property type="project" value="UniProtKB-KW"/>
</dbReference>
<dbReference type="PANTHER" id="PTHR47959">
    <property type="entry name" value="ATP-DEPENDENT RNA HELICASE RHLE-RELATED"/>
    <property type="match status" value="1"/>
</dbReference>
<dbReference type="Proteomes" id="UP000218263">
    <property type="component" value="Chromosome"/>
</dbReference>
<dbReference type="PROSITE" id="PS51194">
    <property type="entry name" value="HELICASE_CTER"/>
    <property type="match status" value="1"/>
</dbReference>
<proteinExistence type="inferred from homology"/>
<evidence type="ECO:0000313" key="9">
    <source>
        <dbReference type="Proteomes" id="UP000218263"/>
    </source>
</evidence>
<organism evidence="8 9">
    <name type="scientific">Mucilaginibacter gotjawali</name>
    <dbReference type="NCBI Taxonomy" id="1550579"/>
    <lineage>
        <taxon>Bacteria</taxon>
        <taxon>Pseudomonadati</taxon>
        <taxon>Bacteroidota</taxon>
        <taxon>Sphingobacteriia</taxon>
        <taxon>Sphingobacteriales</taxon>
        <taxon>Sphingobacteriaceae</taxon>
        <taxon>Mucilaginibacter</taxon>
    </lineage>
</organism>
<dbReference type="CDD" id="cd00268">
    <property type="entry name" value="DEADc"/>
    <property type="match status" value="1"/>
</dbReference>
<dbReference type="Gene3D" id="3.40.50.300">
    <property type="entry name" value="P-loop containing nucleotide triphosphate hydrolases"/>
    <property type="match status" value="2"/>
</dbReference>
<dbReference type="SMART" id="SM00490">
    <property type="entry name" value="HELICc"/>
    <property type="match status" value="1"/>
</dbReference>
<dbReference type="SMART" id="SM00487">
    <property type="entry name" value="DEXDc"/>
    <property type="match status" value="1"/>
</dbReference>
<comment type="similarity">
    <text evidence="5">Belongs to the DEAD box helicase family.</text>
</comment>
<feature type="domain" description="Helicase C-terminal" evidence="7">
    <location>
        <begin position="237"/>
        <end position="385"/>
    </location>
</feature>
<feature type="domain" description="Helicase ATP-binding" evidence="6">
    <location>
        <begin position="47"/>
        <end position="196"/>
    </location>
</feature>
<evidence type="ECO:0000256" key="3">
    <source>
        <dbReference type="ARBA" id="ARBA00022806"/>
    </source>
</evidence>
<dbReference type="Pfam" id="PF00270">
    <property type="entry name" value="DEAD"/>
    <property type="match status" value="1"/>
</dbReference>
<dbReference type="SUPFAM" id="SSF52540">
    <property type="entry name" value="P-loop containing nucleoside triphosphate hydrolases"/>
    <property type="match status" value="1"/>
</dbReference>
<name>A0A0X8X6I4_9SPHI</name>